<feature type="transmembrane region" description="Helical" evidence="6">
    <location>
        <begin position="484"/>
        <end position="504"/>
    </location>
</feature>
<keyword evidence="2 6" id="KW-0812">Transmembrane</keyword>
<feature type="transmembrane region" description="Helical" evidence="6">
    <location>
        <begin position="204"/>
        <end position="228"/>
    </location>
</feature>
<evidence type="ECO:0000256" key="1">
    <source>
        <dbReference type="ARBA" id="ARBA00004141"/>
    </source>
</evidence>
<dbReference type="FunFam" id="1.20.1250.20:FF:000011">
    <property type="entry name" value="MFS multidrug transporter, putative"/>
    <property type="match status" value="1"/>
</dbReference>
<feature type="transmembrane region" description="Helical" evidence="6">
    <location>
        <begin position="145"/>
        <end position="164"/>
    </location>
</feature>
<dbReference type="CDD" id="cd17323">
    <property type="entry name" value="MFS_Tpo1_MDR_like"/>
    <property type="match status" value="1"/>
</dbReference>
<sequence length="533" mass="58240">MTDSLKTPTPTLNTASSAATLRADLEKQPQRDRRIGDDHSSVDEKESESGRDESDFEVKFTEDDPENPLNWPSWKKWAVTILSGALVLNATFASSLPSGNISLMRHDFGFSAEVGNLALSLFVLGFAFGPILWGPLSEQYGRRMVYIISFALYLGSQIGCALSPSTASILVFRLLGGMFAAAPLTNSGGMIGDMFDAAGRAKPVAAFTVTPFAGPTLAPLVSGFMAVSGVSWRWVYWLETIIAGVFLSIAVFLQPESFKPVVLMNKAARLRKETGDDRWWAPYEKQRVPFGERMKAILTKPFRMLFTEPMLLAMTVYMSFLYGVMYLFFESYPIVFAVGHHMTAGKVGLTFLPICIGGIIGGLSFILMFSSHYQREAAKHAPNPVPPEFRLTQCIYAAPLFPLAIFWFGWTSFPSISFWAPMMAGFPVGFSVVWIFLGMFSYIIDTYTVTAASALAAAVIVRSLFGAAFPLFATQMYQGLGAHWASTVLGCIALILTPIPFVLIKFGPKLRQMSKASQAGAAALKAMSQGKSA</sequence>
<dbReference type="InterPro" id="IPR020846">
    <property type="entry name" value="MFS_dom"/>
</dbReference>
<dbReference type="Proteomes" id="UP000308730">
    <property type="component" value="Unassembled WGS sequence"/>
</dbReference>
<feature type="compositionally biased region" description="Basic and acidic residues" evidence="5">
    <location>
        <begin position="23"/>
        <end position="62"/>
    </location>
</feature>
<feature type="transmembrane region" description="Helical" evidence="6">
    <location>
        <begin position="77"/>
        <end position="94"/>
    </location>
</feature>
<evidence type="ECO:0000256" key="5">
    <source>
        <dbReference type="SAM" id="MobiDB-lite"/>
    </source>
</evidence>
<gene>
    <name evidence="8" type="ORF">EUX98_g6173</name>
</gene>
<evidence type="ECO:0000256" key="4">
    <source>
        <dbReference type="ARBA" id="ARBA00023136"/>
    </source>
</evidence>
<feature type="compositionally biased region" description="Polar residues" evidence="5">
    <location>
        <begin position="1"/>
        <end position="19"/>
    </location>
</feature>
<dbReference type="SUPFAM" id="SSF103473">
    <property type="entry name" value="MFS general substrate transporter"/>
    <property type="match status" value="1"/>
</dbReference>
<feature type="transmembrane region" description="Helical" evidence="6">
    <location>
        <begin position="234"/>
        <end position="253"/>
    </location>
</feature>
<dbReference type="EMBL" id="SGPM01000208">
    <property type="protein sequence ID" value="THH28017.1"/>
    <property type="molecule type" value="Genomic_DNA"/>
</dbReference>
<organism evidence="8 9">
    <name type="scientific">Antrodiella citrinella</name>
    <dbReference type="NCBI Taxonomy" id="2447956"/>
    <lineage>
        <taxon>Eukaryota</taxon>
        <taxon>Fungi</taxon>
        <taxon>Dikarya</taxon>
        <taxon>Basidiomycota</taxon>
        <taxon>Agaricomycotina</taxon>
        <taxon>Agaricomycetes</taxon>
        <taxon>Polyporales</taxon>
        <taxon>Steccherinaceae</taxon>
        <taxon>Antrodiella</taxon>
    </lineage>
</organism>
<evidence type="ECO:0000256" key="2">
    <source>
        <dbReference type="ARBA" id="ARBA00022692"/>
    </source>
</evidence>
<evidence type="ECO:0000259" key="7">
    <source>
        <dbReference type="PROSITE" id="PS50850"/>
    </source>
</evidence>
<keyword evidence="4 6" id="KW-0472">Membrane</keyword>
<evidence type="ECO:0000256" key="6">
    <source>
        <dbReference type="SAM" id="Phobius"/>
    </source>
</evidence>
<dbReference type="OrthoDB" id="9986881at2759"/>
<dbReference type="Pfam" id="PF07690">
    <property type="entry name" value="MFS_1"/>
    <property type="match status" value="1"/>
</dbReference>
<feature type="transmembrane region" description="Helical" evidence="6">
    <location>
        <begin position="416"/>
        <end position="437"/>
    </location>
</feature>
<keyword evidence="3 6" id="KW-1133">Transmembrane helix</keyword>
<dbReference type="GO" id="GO:0005886">
    <property type="term" value="C:plasma membrane"/>
    <property type="evidence" value="ECO:0007669"/>
    <property type="project" value="TreeGrafter"/>
</dbReference>
<keyword evidence="9" id="KW-1185">Reference proteome</keyword>
<dbReference type="InterPro" id="IPR036259">
    <property type="entry name" value="MFS_trans_sf"/>
</dbReference>
<dbReference type="PANTHER" id="PTHR23502">
    <property type="entry name" value="MAJOR FACILITATOR SUPERFAMILY"/>
    <property type="match status" value="1"/>
</dbReference>
<comment type="caution">
    <text evidence="8">The sequence shown here is derived from an EMBL/GenBank/DDBJ whole genome shotgun (WGS) entry which is preliminary data.</text>
</comment>
<feature type="transmembrane region" description="Helical" evidence="6">
    <location>
        <begin position="310"/>
        <end position="329"/>
    </location>
</feature>
<proteinExistence type="predicted"/>
<feature type="transmembrane region" description="Helical" evidence="6">
    <location>
        <begin position="170"/>
        <end position="192"/>
    </location>
</feature>
<dbReference type="PROSITE" id="PS50850">
    <property type="entry name" value="MFS"/>
    <property type="match status" value="1"/>
</dbReference>
<name>A0A4S4MRJ4_9APHY</name>
<feature type="domain" description="Major facilitator superfamily (MFS) profile" evidence="7">
    <location>
        <begin position="78"/>
        <end position="508"/>
    </location>
</feature>
<dbReference type="AlphaFoldDB" id="A0A4S4MRJ4"/>
<evidence type="ECO:0000256" key="3">
    <source>
        <dbReference type="ARBA" id="ARBA00022989"/>
    </source>
</evidence>
<dbReference type="GO" id="GO:0022857">
    <property type="term" value="F:transmembrane transporter activity"/>
    <property type="evidence" value="ECO:0007669"/>
    <property type="project" value="InterPro"/>
</dbReference>
<accession>A0A4S4MRJ4</accession>
<feature type="transmembrane region" description="Helical" evidence="6">
    <location>
        <begin position="391"/>
        <end position="410"/>
    </location>
</feature>
<feature type="region of interest" description="Disordered" evidence="5">
    <location>
        <begin position="1"/>
        <end position="65"/>
    </location>
</feature>
<evidence type="ECO:0000313" key="8">
    <source>
        <dbReference type="EMBL" id="THH28017.1"/>
    </source>
</evidence>
<dbReference type="PANTHER" id="PTHR23502:SF173">
    <property type="entry name" value="MFS-MULTIDRUG-RESISTANCE TRANSPORTER-RELATED"/>
    <property type="match status" value="1"/>
</dbReference>
<protein>
    <recommendedName>
        <fullName evidence="7">Major facilitator superfamily (MFS) profile domain-containing protein</fullName>
    </recommendedName>
</protein>
<comment type="subcellular location">
    <subcellularLocation>
        <location evidence="1">Membrane</location>
        <topology evidence="1">Multi-pass membrane protein</topology>
    </subcellularLocation>
</comment>
<feature type="transmembrane region" description="Helical" evidence="6">
    <location>
        <begin position="114"/>
        <end position="133"/>
    </location>
</feature>
<feature type="transmembrane region" description="Helical" evidence="6">
    <location>
        <begin position="449"/>
        <end position="472"/>
    </location>
</feature>
<feature type="transmembrane region" description="Helical" evidence="6">
    <location>
        <begin position="349"/>
        <end position="370"/>
    </location>
</feature>
<dbReference type="InterPro" id="IPR011701">
    <property type="entry name" value="MFS"/>
</dbReference>
<dbReference type="Gene3D" id="1.20.1250.20">
    <property type="entry name" value="MFS general substrate transporter like domains"/>
    <property type="match status" value="1"/>
</dbReference>
<reference evidence="8 9" key="1">
    <citation type="submission" date="2019-02" db="EMBL/GenBank/DDBJ databases">
        <title>Genome sequencing of the rare red list fungi Antrodiella citrinella (Flaviporus citrinellus).</title>
        <authorList>
            <person name="Buettner E."/>
            <person name="Kellner H."/>
        </authorList>
    </citation>
    <scope>NUCLEOTIDE SEQUENCE [LARGE SCALE GENOMIC DNA]</scope>
    <source>
        <strain evidence="8 9">DSM 108506</strain>
    </source>
</reference>
<evidence type="ECO:0000313" key="9">
    <source>
        <dbReference type="Proteomes" id="UP000308730"/>
    </source>
</evidence>